<keyword evidence="5" id="KW-0808">Transferase</keyword>
<feature type="domain" description="Protein kinase" evidence="13">
    <location>
        <begin position="90"/>
        <end position="367"/>
    </location>
</feature>
<dbReference type="SMART" id="SM00220">
    <property type="entry name" value="S_TKc"/>
    <property type="match status" value="1"/>
</dbReference>
<dbReference type="GO" id="GO:0005524">
    <property type="term" value="F:ATP binding"/>
    <property type="evidence" value="ECO:0007669"/>
    <property type="project" value="UniProtKB-UniRule"/>
</dbReference>
<dbReference type="InterPro" id="IPR017441">
    <property type="entry name" value="Protein_kinase_ATP_BS"/>
</dbReference>
<evidence type="ECO:0000259" key="13">
    <source>
        <dbReference type="PROSITE" id="PS50011"/>
    </source>
</evidence>
<dbReference type="SUPFAM" id="SSF56112">
    <property type="entry name" value="Protein kinase-like (PK-like)"/>
    <property type="match status" value="1"/>
</dbReference>
<dbReference type="PROSITE" id="PS00107">
    <property type="entry name" value="PROTEIN_KINASE_ATP"/>
    <property type="match status" value="1"/>
</dbReference>
<dbReference type="InterPro" id="IPR011009">
    <property type="entry name" value="Kinase-like_dom_sf"/>
</dbReference>
<dbReference type="Gramene" id="KGN47330">
    <property type="protein sequence ID" value="KGN47330"/>
    <property type="gene ID" value="Csa_6G301000"/>
</dbReference>
<dbReference type="PROSITE" id="PS50011">
    <property type="entry name" value="PROTEIN_KINASE_DOM"/>
    <property type="match status" value="1"/>
</dbReference>
<dbReference type="Gene3D" id="3.30.200.20">
    <property type="entry name" value="Phosphorylase Kinase, domain 1"/>
    <property type="match status" value="1"/>
</dbReference>
<evidence type="ECO:0000256" key="12">
    <source>
        <dbReference type="RuleBase" id="RU000304"/>
    </source>
</evidence>
<accession>A0A0A0KC79</accession>
<evidence type="ECO:0000256" key="10">
    <source>
        <dbReference type="ARBA" id="ARBA00023288"/>
    </source>
</evidence>
<feature type="binding site" evidence="11">
    <location>
        <position position="119"/>
    </location>
    <ligand>
        <name>ATP</name>
        <dbReference type="ChEBI" id="CHEBI:30616"/>
    </ligand>
</feature>
<organism evidence="14 15">
    <name type="scientific">Cucumis sativus</name>
    <name type="common">Cucumber</name>
    <dbReference type="NCBI Taxonomy" id="3659"/>
    <lineage>
        <taxon>Eukaryota</taxon>
        <taxon>Viridiplantae</taxon>
        <taxon>Streptophyta</taxon>
        <taxon>Embryophyta</taxon>
        <taxon>Tracheophyta</taxon>
        <taxon>Spermatophyta</taxon>
        <taxon>Magnoliopsida</taxon>
        <taxon>eudicotyledons</taxon>
        <taxon>Gunneridae</taxon>
        <taxon>Pentapetalae</taxon>
        <taxon>rosids</taxon>
        <taxon>fabids</taxon>
        <taxon>Cucurbitales</taxon>
        <taxon>Cucurbitaceae</taxon>
        <taxon>Benincaseae</taxon>
        <taxon>Cucumis</taxon>
    </lineage>
</organism>
<evidence type="ECO:0000313" key="15">
    <source>
        <dbReference type="Proteomes" id="UP000029981"/>
    </source>
</evidence>
<reference evidence="14 15" key="1">
    <citation type="journal article" date="2009" name="Nat. Genet.">
        <title>The genome of the cucumber, Cucumis sativus L.</title>
        <authorList>
            <person name="Huang S."/>
            <person name="Li R."/>
            <person name="Zhang Z."/>
            <person name="Li L."/>
            <person name="Gu X."/>
            <person name="Fan W."/>
            <person name="Lucas W.J."/>
            <person name="Wang X."/>
            <person name="Xie B."/>
            <person name="Ni P."/>
            <person name="Ren Y."/>
            <person name="Zhu H."/>
            <person name="Li J."/>
            <person name="Lin K."/>
            <person name="Jin W."/>
            <person name="Fei Z."/>
            <person name="Li G."/>
            <person name="Staub J."/>
            <person name="Kilian A."/>
            <person name="van der Vossen E.A."/>
            <person name="Wu Y."/>
            <person name="Guo J."/>
            <person name="He J."/>
            <person name="Jia Z."/>
            <person name="Ren Y."/>
            <person name="Tian G."/>
            <person name="Lu Y."/>
            <person name="Ruan J."/>
            <person name="Qian W."/>
            <person name="Wang M."/>
            <person name="Huang Q."/>
            <person name="Li B."/>
            <person name="Xuan Z."/>
            <person name="Cao J."/>
            <person name="Asan"/>
            <person name="Wu Z."/>
            <person name="Zhang J."/>
            <person name="Cai Q."/>
            <person name="Bai Y."/>
            <person name="Zhao B."/>
            <person name="Han Y."/>
            <person name="Li Y."/>
            <person name="Li X."/>
            <person name="Wang S."/>
            <person name="Shi Q."/>
            <person name="Liu S."/>
            <person name="Cho W.K."/>
            <person name="Kim J.Y."/>
            <person name="Xu Y."/>
            <person name="Heller-Uszynska K."/>
            <person name="Miao H."/>
            <person name="Cheng Z."/>
            <person name="Zhang S."/>
            <person name="Wu J."/>
            <person name="Yang Y."/>
            <person name="Kang H."/>
            <person name="Li M."/>
            <person name="Liang H."/>
            <person name="Ren X."/>
            <person name="Shi Z."/>
            <person name="Wen M."/>
            <person name="Jian M."/>
            <person name="Yang H."/>
            <person name="Zhang G."/>
            <person name="Yang Z."/>
            <person name="Chen R."/>
            <person name="Liu S."/>
            <person name="Li J."/>
            <person name="Ma L."/>
            <person name="Liu H."/>
            <person name="Zhou Y."/>
            <person name="Zhao J."/>
            <person name="Fang X."/>
            <person name="Li G."/>
            <person name="Fang L."/>
            <person name="Li Y."/>
            <person name="Liu D."/>
            <person name="Zheng H."/>
            <person name="Zhang Y."/>
            <person name="Qin N."/>
            <person name="Li Z."/>
            <person name="Yang G."/>
            <person name="Yang S."/>
            <person name="Bolund L."/>
            <person name="Kristiansen K."/>
            <person name="Zheng H."/>
            <person name="Li S."/>
            <person name="Zhang X."/>
            <person name="Yang H."/>
            <person name="Wang J."/>
            <person name="Sun R."/>
            <person name="Zhang B."/>
            <person name="Jiang S."/>
            <person name="Wang J."/>
            <person name="Du Y."/>
            <person name="Li S."/>
        </authorList>
    </citation>
    <scope>NUCLEOTIDE SEQUENCE [LARGE SCALE GENOMIC DNA]</scope>
    <source>
        <strain evidence="15">cv. 9930</strain>
    </source>
</reference>
<gene>
    <name evidence="14" type="ORF">Csa_6G301000</name>
</gene>
<reference evidence="14 15" key="2">
    <citation type="journal article" date="2009" name="PLoS ONE">
        <title>An integrated genetic and cytogenetic map of the cucumber genome.</title>
        <authorList>
            <person name="Ren Y."/>
            <person name="Zhang Z."/>
            <person name="Liu J."/>
            <person name="Staub J.E."/>
            <person name="Han Y."/>
            <person name="Cheng Z."/>
            <person name="Li X."/>
            <person name="Lu J."/>
            <person name="Miao H."/>
            <person name="Kang H."/>
            <person name="Xie B."/>
            <person name="Gu X."/>
            <person name="Wang X."/>
            <person name="Du Y."/>
            <person name="Jin W."/>
            <person name="Huang S."/>
        </authorList>
    </citation>
    <scope>NUCLEOTIDE SEQUENCE [LARGE SCALE GENOMIC DNA]</scope>
    <source>
        <strain evidence="15">cv. 9930</strain>
    </source>
</reference>
<evidence type="ECO:0000256" key="11">
    <source>
        <dbReference type="PROSITE-ProRule" id="PRU10141"/>
    </source>
</evidence>
<reference evidence="14 15" key="4">
    <citation type="journal article" date="2011" name="BMC Genomics">
        <title>RNA-Seq improves annotation of protein-coding genes in the cucumber genome.</title>
        <authorList>
            <person name="Li Z."/>
            <person name="Zhang Z."/>
            <person name="Yan P."/>
            <person name="Huang S."/>
            <person name="Fei Z."/>
            <person name="Lin K."/>
        </authorList>
    </citation>
    <scope>NUCLEOTIDE SEQUENCE [LARGE SCALE GENOMIC DNA]</scope>
    <source>
        <strain evidence="15">cv. 9930</strain>
    </source>
</reference>
<evidence type="ECO:0000256" key="1">
    <source>
        <dbReference type="ARBA" id="ARBA00004193"/>
    </source>
</evidence>
<dbReference type="CDD" id="cd14066">
    <property type="entry name" value="STKc_IRAK"/>
    <property type="match status" value="1"/>
</dbReference>
<dbReference type="GO" id="GO:0004672">
    <property type="term" value="F:protein kinase activity"/>
    <property type="evidence" value="ECO:0000318"/>
    <property type="project" value="GO_Central"/>
</dbReference>
<dbReference type="Gene3D" id="1.10.510.10">
    <property type="entry name" value="Transferase(Phosphotransferase) domain 1"/>
    <property type="match status" value="1"/>
</dbReference>
<dbReference type="OMA" id="DGHYPIR"/>
<dbReference type="eggNOG" id="KOG1187">
    <property type="taxonomic scope" value="Eukaryota"/>
</dbReference>
<dbReference type="FunFam" id="1.10.510.10:FF:000032">
    <property type="entry name" value="Serine/threonine-protein kinase PBS1"/>
    <property type="match status" value="1"/>
</dbReference>
<dbReference type="OrthoDB" id="4062651at2759"/>
<dbReference type="EMBL" id="CM002927">
    <property type="protein sequence ID" value="KGN47330.1"/>
    <property type="molecule type" value="Genomic_DNA"/>
</dbReference>
<keyword evidence="3" id="KW-1003">Cell membrane</keyword>
<dbReference type="Proteomes" id="UP000029981">
    <property type="component" value="Chromosome 6"/>
</dbReference>
<evidence type="ECO:0000256" key="8">
    <source>
        <dbReference type="ARBA" id="ARBA00022840"/>
    </source>
</evidence>
<keyword evidence="6 11" id="KW-0547">Nucleotide-binding</keyword>
<keyword evidence="15" id="KW-1185">Reference proteome</keyword>
<dbReference type="PANTHER" id="PTHR47985">
    <property type="entry name" value="OS07G0668900 PROTEIN"/>
    <property type="match status" value="1"/>
</dbReference>
<keyword evidence="9" id="KW-0472">Membrane</keyword>
<evidence type="ECO:0000313" key="14">
    <source>
        <dbReference type="EMBL" id="KGN47330.1"/>
    </source>
</evidence>
<keyword evidence="8 11" id="KW-0067">ATP-binding</keyword>
<dbReference type="AlphaFoldDB" id="A0A0A0KC79"/>
<proteinExistence type="inferred from homology"/>
<protein>
    <recommendedName>
        <fullName evidence="13">Protein kinase domain-containing protein</fullName>
    </recommendedName>
</protein>
<name>A0A0A0KC79_CUCSA</name>
<dbReference type="GO" id="GO:0090404">
    <property type="term" value="C:pollen tube tip"/>
    <property type="evidence" value="ECO:0007669"/>
    <property type="project" value="UniProtKB-ARBA"/>
</dbReference>
<comment type="subcellular location">
    <subcellularLocation>
        <location evidence="1">Cell membrane</location>
        <topology evidence="1">Lipid-anchor</topology>
    </subcellularLocation>
</comment>
<dbReference type="InterPro" id="IPR008271">
    <property type="entry name" value="Ser/Thr_kinase_AS"/>
</dbReference>
<dbReference type="InterPro" id="IPR000719">
    <property type="entry name" value="Prot_kinase_dom"/>
</dbReference>
<dbReference type="Pfam" id="PF00069">
    <property type="entry name" value="Pkinase"/>
    <property type="match status" value="1"/>
</dbReference>
<keyword evidence="7" id="KW-0418">Kinase</keyword>
<dbReference type="GO" id="GO:0004674">
    <property type="term" value="F:protein serine/threonine kinase activity"/>
    <property type="evidence" value="ECO:0007669"/>
    <property type="project" value="UniProtKB-KW"/>
</dbReference>
<dbReference type="GO" id="GO:0010183">
    <property type="term" value="P:pollen tube guidance"/>
    <property type="evidence" value="ECO:0007669"/>
    <property type="project" value="UniProtKB-ARBA"/>
</dbReference>
<dbReference type="FunFam" id="3.30.200.20:FF:000266">
    <property type="entry name" value="probable serine/threonine-protein kinase RLCKVII"/>
    <property type="match status" value="1"/>
</dbReference>
<evidence type="ECO:0000256" key="7">
    <source>
        <dbReference type="ARBA" id="ARBA00022777"/>
    </source>
</evidence>
<keyword evidence="10" id="KW-0449">Lipoprotein</keyword>
<sequence>MGCFSHIRKQKKRLSGSKLESIQPASSGNAVKVKRDLKVKTREEAKEVVYENEHRLGSNIKKEVCGEAKTSNEEVKTFTFHELAEATRNFKSDCFLGEGGFGKVYKGYLARINKLVAIKQLDWSRGQGIREFMVEVVTLSLANDPNLVKLIGYCVEGDQRLLVYEFMPLGSLDKHLHDVPAGNKVLDWNTRMKIAVGAAKGLEYLHNKMKPAVIYRDLKCSNILLGEDYWPKLSDFGLAKVGPSGDNTHVSTRVMGTYGYCAPDYAMTGQLTFKCDIYSFGVVLLELITGRKAIDHTRPSKELSLVAWARPLFRDRKRFLVMADPRLDGQFPIRGLYQALAIAAMCLQEQPTMRPTISEVVAALNFLASQNYSHTTD</sequence>
<keyword evidence="4 12" id="KW-0723">Serine/threonine-protein kinase</keyword>
<comment type="similarity">
    <text evidence="2">Belongs to the protein kinase superfamily. Ser/Thr protein kinase family.</text>
</comment>
<evidence type="ECO:0000256" key="5">
    <source>
        <dbReference type="ARBA" id="ARBA00022679"/>
    </source>
</evidence>
<dbReference type="KEGG" id="csv:101221327"/>
<reference evidence="14 15" key="3">
    <citation type="journal article" date="2010" name="BMC Genomics">
        <title>Transcriptome sequencing and comparative analysis of cucumber flowers with different sex types.</title>
        <authorList>
            <person name="Guo S."/>
            <person name="Zheng Y."/>
            <person name="Joung J.G."/>
            <person name="Liu S."/>
            <person name="Zhang Z."/>
            <person name="Crasta O.R."/>
            <person name="Sobral B.W."/>
            <person name="Xu Y."/>
            <person name="Huang S."/>
            <person name="Fei Z."/>
        </authorList>
    </citation>
    <scope>NUCLEOTIDE SEQUENCE [LARGE SCALE GENOMIC DNA]</scope>
    <source>
        <strain evidence="15">cv. 9930</strain>
    </source>
</reference>
<dbReference type="PROSITE" id="PS00108">
    <property type="entry name" value="PROTEIN_KINASE_ST"/>
    <property type="match status" value="1"/>
</dbReference>
<dbReference type="PANTHER" id="PTHR47985:SF41">
    <property type="entry name" value="SERINE_THREONINE-PROTEIN KINASE PBL5-RELATED"/>
    <property type="match status" value="1"/>
</dbReference>
<evidence type="ECO:0000256" key="9">
    <source>
        <dbReference type="ARBA" id="ARBA00023136"/>
    </source>
</evidence>
<evidence type="ECO:0000256" key="3">
    <source>
        <dbReference type="ARBA" id="ARBA00022475"/>
    </source>
</evidence>
<evidence type="ECO:0000256" key="6">
    <source>
        <dbReference type="ARBA" id="ARBA00022741"/>
    </source>
</evidence>
<dbReference type="STRING" id="3659.A0A0A0KC79"/>
<evidence type="ECO:0000256" key="2">
    <source>
        <dbReference type="ARBA" id="ARBA00008684"/>
    </source>
</evidence>
<evidence type="ECO:0000256" key="4">
    <source>
        <dbReference type="ARBA" id="ARBA00022527"/>
    </source>
</evidence>
<dbReference type="GO" id="GO:0005886">
    <property type="term" value="C:plasma membrane"/>
    <property type="evidence" value="ECO:0000318"/>
    <property type="project" value="GO_Central"/>
</dbReference>